<gene>
    <name evidence="4" type="ORF">CLV27_0668</name>
</gene>
<dbReference type="InterPro" id="IPR027980">
    <property type="entry name" value="RACo_C"/>
</dbReference>
<keyword evidence="1" id="KW-0175">Coiled coil</keyword>
<proteinExistence type="predicted"/>
<comment type="caution">
    <text evidence="4">The sequence shown here is derived from an EMBL/GenBank/DDBJ whole genome shotgun (WGS) entry which is preliminary data.</text>
</comment>
<dbReference type="InterPro" id="IPR041414">
    <property type="entry name" value="Raco-like_middle"/>
</dbReference>
<organism evidence="4 5">
    <name type="scientific">Phorcysia thermohydrogeniphila</name>
    <dbReference type="NCBI Taxonomy" id="936138"/>
    <lineage>
        <taxon>Bacteria</taxon>
        <taxon>Pseudomonadati</taxon>
        <taxon>Aquificota</taxon>
        <taxon>Aquificia</taxon>
        <taxon>Desulfurobacteriales</taxon>
        <taxon>Desulfurobacteriaceae</taxon>
        <taxon>Phorcysia</taxon>
    </lineage>
</organism>
<dbReference type="InterPro" id="IPR012675">
    <property type="entry name" value="Beta-grasp_dom_sf"/>
</dbReference>
<evidence type="ECO:0000313" key="5">
    <source>
        <dbReference type="Proteomes" id="UP000295777"/>
    </source>
</evidence>
<accession>A0A4R1GLJ9</accession>
<keyword evidence="5" id="KW-1185">Reference proteome</keyword>
<dbReference type="Pfam" id="PF17651">
    <property type="entry name" value="Raco_middle"/>
    <property type="match status" value="1"/>
</dbReference>
<dbReference type="Gene3D" id="3.10.20.30">
    <property type="match status" value="1"/>
</dbReference>
<dbReference type="Proteomes" id="UP000295777">
    <property type="component" value="Unassembled WGS sequence"/>
</dbReference>
<evidence type="ECO:0000259" key="3">
    <source>
        <dbReference type="Pfam" id="PF17651"/>
    </source>
</evidence>
<sequence>MKLSVTVPEGFTLYEVLREKGFMKSAYCGGRGTCKKCSVRIDGKEELACLISGPFKGEVELREENFVAEGEELENVEVDSGKTGYGVSIDLGTTGVEVALFDLSTGKFLKSLKALNLQSAFGADVVTRVELARENYEKEREFLLKTLDLLLRELGVKVKEAVVVSNSVLHHFLLGLPVSGFERYPFKLELSEEVEITGRELGLEESPETVFYVPPPLKNFIGSDFLSNVLFLEESGNGDFAVADLGTNAEMGIYGERKIATSVPAGPAFEGVGLFSGMRALPGAIYKVFFDGKAFRFLTIGGTKPIGICASGYFDAIYLLKSFRVLNKEGTFENVKNPLLSSYIREIEGQKAFVLYDDGETLIAITQDDIRKFLLAKGAVFGGLSALLSETKVPEKLFFSGAFGTHLDRRSLRGVGLIPEELPDPTPIGNAALKGASLMLGREKYRKRLKELKEEFAVLELAGNKTFERKYIEGMEL</sequence>
<evidence type="ECO:0000313" key="4">
    <source>
        <dbReference type="EMBL" id="TCK05242.1"/>
    </source>
</evidence>
<dbReference type="Gene3D" id="3.30.420.480">
    <property type="entry name" value="Domain of unknown function (DUF4445)"/>
    <property type="match status" value="1"/>
</dbReference>
<dbReference type="AlphaFoldDB" id="A0A4R1GLJ9"/>
<protein>
    <submittedName>
        <fullName evidence="4">Uncharacterized 2Fe-2S/4Fe-4S cluster protein (DUF4445 family)</fullName>
    </submittedName>
</protein>
<dbReference type="SUPFAM" id="SSF54292">
    <property type="entry name" value="2Fe-2S ferredoxin-like"/>
    <property type="match status" value="1"/>
</dbReference>
<dbReference type="PANTHER" id="PTHR42895">
    <property type="entry name" value="IRON-SULFUR CLUSTER-BINDING PROTEIN-RELATED"/>
    <property type="match status" value="1"/>
</dbReference>
<feature type="coiled-coil region" evidence="1">
    <location>
        <begin position="126"/>
        <end position="153"/>
    </location>
</feature>
<feature type="domain" description="RACo-like middle region" evidence="3">
    <location>
        <begin position="85"/>
        <end position="232"/>
    </location>
</feature>
<dbReference type="RefSeq" id="WP_132525789.1">
    <property type="nucleotide sequence ID" value="NZ_SMFV01000002.1"/>
</dbReference>
<dbReference type="InterPro" id="IPR036010">
    <property type="entry name" value="2Fe-2S_ferredoxin-like_sf"/>
</dbReference>
<dbReference type="Pfam" id="PF14574">
    <property type="entry name" value="RACo_C_ter"/>
    <property type="match status" value="1"/>
</dbReference>
<name>A0A4R1GLJ9_9BACT</name>
<dbReference type="OrthoDB" id="9810588at2"/>
<evidence type="ECO:0000256" key="1">
    <source>
        <dbReference type="SAM" id="Coils"/>
    </source>
</evidence>
<dbReference type="GO" id="GO:0051536">
    <property type="term" value="F:iron-sulfur cluster binding"/>
    <property type="evidence" value="ECO:0007669"/>
    <property type="project" value="InterPro"/>
</dbReference>
<evidence type="ECO:0000259" key="2">
    <source>
        <dbReference type="Pfam" id="PF14574"/>
    </source>
</evidence>
<feature type="domain" description="RACo C-terminal" evidence="2">
    <location>
        <begin position="242"/>
        <end position="476"/>
    </location>
</feature>
<dbReference type="PANTHER" id="PTHR42895:SF2">
    <property type="entry name" value="IRON-SULFUR CLUSTER PROTEIN"/>
    <property type="match status" value="1"/>
</dbReference>
<dbReference type="InterPro" id="IPR042259">
    <property type="entry name" value="Raco-like_middle_sf"/>
</dbReference>
<dbReference type="InterPro" id="IPR052911">
    <property type="entry name" value="Corrinoid_activation_enz"/>
</dbReference>
<dbReference type="EMBL" id="SMFV01000002">
    <property type="protein sequence ID" value="TCK05242.1"/>
    <property type="molecule type" value="Genomic_DNA"/>
</dbReference>
<reference evidence="4 5" key="1">
    <citation type="submission" date="2019-03" db="EMBL/GenBank/DDBJ databases">
        <title>Genomic Encyclopedia of Archaeal and Bacterial Type Strains, Phase II (KMG-II): from individual species to whole genera.</title>
        <authorList>
            <person name="Goeker M."/>
        </authorList>
    </citation>
    <scope>NUCLEOTIDE SEQUENCE [LARGE SCALE GENOMIC DNA]</scope>
    <source>
        <strain evidence="4 5">DSM 24425</strain>
    </source>
</reference>